<evidence type="ECO:0000259" key="1">
    <source>
        <dbReference type="Pfam" id="PF21530"/>
    </source>
</evidence>
<name>A0A9R1XWF9_LACSA</name>
<keyword evidence="3" id="KW-1185">Reference proteome</keyword>
<protein>
    <recommendedName>
        <fullName evidence="1">DNA helicase Pif1-like 2B domain-containing protein</fullName>
    </recommendedName>
</protein>
<evidence type="ECO:0000313" key="3">
    <source>
        <dbReference type="Proteomes" id="UP000235145"/>
    </source>
</evidence>
<dbReference type="EMBL" id="NBSK02000002">
    <property type="protein sequence ID" value="KAJ0222017.1"/>
    <property type="molecule type" value="Genomic_DNA"/>
</dbReference>
<dbReference type="InterPro" id="IPR027417">
    <property type="entry name" value="P-loop_NTPase"/>
</dbReference>
<proteinExistence type="predicted"/>
<accession>A0A9R1XWF9</accession>
<dbReference type="PANTHER" id="PTHR23274:SF51">
    <property type="entry name" value="OS03G0423850 PROTEIN"/>
    <property type="match status" value="1"/>
</dbReference>
<feature type="domain" description="DNA helicase Pif1-like 2B" evidence="1">
    <location>
        <begin position="2"/>
        <end position="45"/>
    </location>
</feature>
<reference evidence="2 3" key="1">
    <citation type="journal article" date="2017" name="Nat. Commun.">
        <title>Genome assembly with in vitro proximity ligation data and whole-genome triplication in lettuce.</title>
        <authorList>
            <person name="Reyes-Chin-Wo S."/>
            <person name="Wang Z."/>
            <person name="Yang X."/>
            <person name="Kozik A."/>
            <person name="Arikit S."/>
            <person name="Song C."/>
            <person name="Xia L."/>
            <person name="Froenicke L."/>
            <person name="Lavelle D.O."/>
            <person name="Truco M.J."/>
            <person name="Xia R."/>
            <person name="Zhu S."/>
            <person name="Xu C."/>
            <person name="Xu H."/>
            <person name="Xu X."/>
            <person name="Cox K."/>
            <person name="Korf I."/>
            <person name="Meyers B.C."/>
            <person name="Michelmore R.W."/>
        </authorList>
    </citation>
    <scope>NUCLEOTIDE SEQUENCE [LARGE SCALE GENOMIC DNA]</scope>
    <source>
        <strain evidence="3">cv. Salinas</strain>
        <tissue evidence="2">Seedlings</tissue>
    </source>
</reference>
<comment type="caution">
    <text evidence="2">The sequence shown here is derived from an EMBL/GenBank/DDBJ whole genome shotgun (WGS) entry which is preliminary data.</text>
</comment>
<dbReference type="InterPro" id="IPR049163">
    <property type="entry name" value="Pif1-like_2B_dom"/>
</dbReference>
<dbReference type="AlphaFoldDB" id="A0A9R1XWF9"/>
<organism evidence="2 3">
    <name type="scientific">Lactuca sativa</name>
    <name type="common">Garden lettuce</name>
    <dbReference type="NCBI Taxonomy" id="4236"/>
    <lineage>
        <taxon>Eukaryota</taxon>
        <taxon>Viridiplantae</taxon>
        <taxon>Streptophyta</taxon>
        <taxon>Embryophyta</taxon>
        <taxon>Tracheophyta</taxon>
        <taxon>Spermatophyta</taxon>
        <taxon>Magnoliopsida</taxon>
        <taxon>eudicotyledons</taxon>
        <taxon>Gunneridae</taxon>
        <taxon>Pentapetalae</taxon>
        <taxon>asterids</taxon>
        <taxon>campanulids</taxon>
        <taxon>Asterales</taxon>
        <taxon>Asteraceae</taxon>
        <taxon>Cichorioideae</taxon>
        <taxon>Cichorieae</taxon>
        <taxon>Lactucinae</taxon>
        <taxon>Lactuca</taxon>
    </lineage>
</organism>
<dbReference type="Pfam" id="PF21530">
    <property type="entry name" value="Pif1_2B_dom"/>
    <property type="match status" value="1"/>
</dbReference>
<dbReference type="Proteomes" id="UP000235145">
    <property type="component" value="Unassembled WGS sequence"/>
</dbReference>
<dbReference type="SUPFAM" id="SSF52540">
    <property type="entry name" value="P-loop containing nucleoside triphosphate hydrolases"/>
    <property type="match status" value="1"/>
</dbReference>
<evidence type="ECO:0000313" key="2">
    <source>
        <dbReference type="EMBL" id="KAJ0222017.1"/>
    </source>
</evidence>
<gene>
    <name evidence="2" type="ORF">LSAT_V11C200059100</name>
</gene>
<sequence>MELLNMISVSHLPPHYIRLEVGCLIILLRNLDPSNGLCNDTRLICKRFQHNFIDLEIAIGQHAIKNPYEDDMFQFKLKRKHFPIQLCFAMTINKTQGQRYSECRYVYSRPSIRTWPTLCCILQRGLTWQYQNVSEA</sequence>
<dbReference type="PANTHER" id="PTHR23274">
    <property type="entry name" value="DNA HELICASE-RELATED"/>
    <property type="match status" value="1"/>
</dbReference>